<evidence type="ECO:0000313" key="2">
    <source>
        <dbReference type="Proteomes" id="UP000219036"/>
    </source>
</evidence>
<organism evidence="1 2">
    <name type="scientific">Persephonella hydrogeniphila</name>
    <dbReference type="NCBI Taxonomy" id="198703"/>
    <lineage>
        <taxon>Bacteria</taxon>
        <taxon>Pseudomonadati</taxon>
        <taxon>Aquificota</taxon>
        <taxon>Aquificia</taxon>
        <taxon>Aquificales</taxon>
        <taxon>Hydrogenothermaceae</taxon>
        <taxon>Persephonella</taxon>
    </lineage>
</organism>
<dbReference type="AlphaFoldDB" id="A0A285NBZ0"/>
<accession>A0A285NBZ0</accession>
<reference evidence="2" key="1">
    <citation type="submission" date="2017-09" db="EMBL/GenBank/DDBJ databases">
        <authorList>
            <person name="Varghese N."/>
            <person name="Submissions S."/>
        </authorList>
    </citation>
    <scope>NUCLEOTIDE SEQUENCE [LARGE SCALE GENOMIC DNA]</scope>
    <source>
        <strain evidence="2">DSM 15103</strain>
    </source>
</reference>
<evidence type="ECO:0000313" key="1">
    <source>
        <dbReference type="EMBL" id="SNZ06433.1"/>
    </source>
</evidence>
<name>A0A285NBZ0_9AQUI</name>
<gene>
    <name evidence="1" type="ORF">SAMN06265182_0674</name>
</gene>
<protein>
    <submittedName>
        <fullName evidence="1">Uncharacterized protein</fullName>
    </submittedName>
</protein>
<dbReference type="OrthoDB" id="15353at2"/>
<sequence length="95" mass="11430">MRNFIFSVLLIGILFQVSHDFVFYKVDPCMKHIETAYQIDDGYCDIHENLHMPYISHIFYIPISLDFIEKYTFLYTLEYSDPFILEIFKPPKHLS</sequence>
<dbReference type="Proteomes" id="UP000219036">
    <property type="component" value="Unassembled WGS sequence"/>
</dbReference>
<keyword evidence="2" id="KW-1185">Reference proteome</keyword>
<proteinExistence type="predicted"/>
<dbReference type="RefSeq" id="WP_096999858.1">
    <property type="nucleotide sequence ID" value="NZ_OBEI01000002.1"/>
</dbReference>
<dbReference type="EMBL" id="OBEI01000002">
    <property type="protein sequence ID" value="SNZ06433.1"/>
    <property type="molecule type" value="Genomic_DNA"/>
</dbReference>